<gene>
    <name evidence="1" type="ORF">EZS28_056075</name>
</gene>
<dbReference type="EMBL" id="SNRW01049126">
    <property type="protein sequence ID" value="KAA6311688.1"/>
    <property type="molecule type" value="Genomic_DNA"/>
</dbReference>
<sequence length="23" mass="2593">LIGDYIVHYPTTLPVVNVLLQPK</sequence>
<reference evidence="1 2" key="1">
    <citation type="submission" date="2019-03" db="EMBL/GenBank/DDBJ databases">
        <title>Single cell metagenomics reveals metabolic interactions within the superorganism composed of flagellate Streblomastix strix and complex community of Bacteroidetes bacteria on its surface.</title>
        <authorList>
            <person name="Treitli S.C."/>
            <person name="Kolisko M."/>
            <person name="Husnik F."/>
            <person name="Keeling P."/>
            <person name="Hampl V."/>
        </authorList>
    </citation>
    <scope>NUCLEOTIDE SEQUENCE [LARGE SCALE GENOMIC DNA]</scope>
    <source>
        <strain evidence="1">ST1C</strain>
    </source>
</reference>
<evidence type="ECO:0000313" key="1">
    <source>
        <dbReference type="EMBL" id="KAA6311688.1"/>
    </source>
</evidence>
<dbReference type="AlphaFoldDB" id="A0A5J4PSE9"/>
<proteinExistence type="predicted"/>
<feature type="non-terminal residue" evidence="1">
    <location>
        <position position="1"/>
    </location>
</feature>
<dbReference type="Proteomes" id="UP000324800">
    <property type="component" value="Unassembled WGS sequence"/>
</dbReference>
<comment type="caution">
    <text evidence="1">The sequence shown here is derived from an EMBL/GenBank/DDBJ whole genome shotgun (WGS) entry which is preliminary data.</text>
</comment>
<protein>
    <submittedName>
        <fullName evidence="1">Uncharacterized protein</fullName>
    </submittedName>
</protein>
<accession>A0A5J4PSE9</accession>
<organism evidence="1 2">
    <name type="scientific">Streblomastix strix</name>
    <dbReference type="NCBI Taxonomy" id="222440"/>
    <lineage>
        <taxon>Eukaryota</taxon>
        <taxon>Metamonada</taxon>
        <taxon>Preaxostyla</taxon>
        <taxon>Oxymonadida</taxon>
        <taxon>Streblomastigidae</taxon>
        <taxon>Streblomastix</taxon>
    </lineage>
</organism>
<evidence type="ECO:0000313" key="2">
    <source>
        <dbReference type="Proteomes" id="UP000324800"/>
    </source>
</evidence>
<name>A0A5J4PSE9_9EUKA</name>